<protein>
    <recommendedName>
        <fullName evidence="2">Transposase MuDR plant domain-containing protein</fullName>
    </recommendedName>
</protein>
<keyword evidence="4" id="KW-1185">Reference proteome</keyword>
<feature type="region of interest" description="Disordered" evidence="1">
    <location>
        <begin position="18"/>
        <end position="41"/>
    </location>
</feature>
<dbReference type="Pfam" id="PF03108">
    <property type="entry name" value="DBD_Tnp_Mut"/>
    <property type="match status" value="1"/>
</dbReference>
<dbReference type="AlphaFoldDB" id="A0AAP0MTM5"/>
<evidence type="ECO:0000313" key="4">
    <source>
        <dbReference type="Proteomes" id="UP001428341"/>
    </source>
</evidence>
<dbReference type="Proteomes" id="UP001428341">
    <property type="component" value="Unassembled WGS sequence"/>
</dbReference>
<accession>A0AAP0MTM5</accession>
<sequence>MQTEVDGTAEAIFVHKDSQGTAEAEIDSDSDGSLSDDNKEVKGVVDSSDDDIELGTFKLTIYIQQHEYRVGAYGKKKLKLGYVFRDVAHFIEIVHEVMIRKGFAIKTVYSEPRRFVGTCKEAGCPRYVFDAKLNDETGFILWEYNKKQECRLTSKTIKVTSAWGYQKLFEYAAAIHKANPGAICKVLCDAVSIPNKGKNVGVLLATIGVDGNNGIIHWQYVFARLRIRRHRDGIWSTCIVI</sequence>
<name>A0AAP0MTM5_9ROSI</name>
<comment type="caution">
    <text evidence="3">The sequence shown here is derived from an EMBL/GenBank/DDBJ whole genome shotgun (WGS) entry which is preliminary data.</text>
</comment>
<organism evidence="3 4">
    <name type="scientific">Citrus x changshan-huyou</name>
    <dbReference type="NCBI Taxonomy" id="2935761"/>
    <lineage>
        <taxon>Eukaryota</taxon>
        <taxon>Viridiplantae</taxon>
        <taxon>Streptophyta</taxon>
        <taxon>Embryophyta</taxon>
        <taxon>Tracheophyta</taxon>
        <taxon>Spermatophyta</taxon>
        <taxon>Magnoliopsida</taxon>
        <taxon>eudicotyledons</taxon>
        <taxon>Gunneridae</taxon>
        <taxon>Pentapetalae</taxon>
        <taxon>rosids</taxon>
        <taxon>malvids</taxon>
        <taxon>Sapindales</taxon>
        <taxon>Rutaceae</taxon>
        <taxon>Aurantioideae</taxon>
        <taxon>Citrus</taxon>
    </lineage>
</organism>
<dbReference type="EMBL" id="JBCGBO010000002">
    <property type="protein sequence ID" value="KAK9221765.1"/>
    <property type="molecule type" value="Genomic_DNA"/>
</dbReference>
<evidence type="ECO:0000259" key="2">
    <source>
        <dbReference type="Pfam" id="PF03108"/>
    </source>
</evidence>
<feature type="domain" description="Transposase MuDR plant" evidence="2">
    <location>
        <begin position="77"/>
        <end position="137"/>
    </location>
</feature>
<evidence type="ECO:0000313" key="3">
    <source>
        <dbReference type="EMBL" id="KAK9221765.1"/>
    </source>
</evidence>
<dbReference type="InterPro" id="IPR004332">
    <property type="entry name" value="Transposase_MuDR"/>
</dbReference>
<proteinExistence type="predicted"/>
<gene>
    <name evidence="3" type="ORF">WN944_010194</name>
</gene>
<evidence type="ECO:0000256" key="1">
    <source>
        <dbReference type="SAM" id="MobiDB-lite"/>
    </source>
</evidence>
<reference evidence="3 4" key="1">
    <citation type="submission" date="2024-05" db="EMBL/GenBank/DDBJ databases">
        <title>Haplotype-resolved chromosome-level genome assembly of Huyou (Citrus changshanensis).</title>
        <authorList>
            <person name="Miao C."/>
            <person name="Chen W."/>
            <person name="Wu Y."/>
            <person name="Wang L."/>
            <person name="Zhao S."/>
            <person name="Grierson D."/>
            <person name="Xu C."/>
            <person name="Chen K."/>
        </authorList>
    </citation>
    <scope>NUCLEOTIDE SEQUENCE [LARGE SCALE GENOMIC DNA]</scope>
    <source>
        <strain evidence="3">01-14</strain>
        <tissue evidence="3">Leaf</tissue>
    </source>
</reference>